<reference evidence="3 4" key="1">
    <citation type="submission" date="2014-04" db="EMBL/GenBank/DDBJ databases">
        <authorList>
            <consortium name="DOE Joint Genome Institute"/>
            <person name="Kuo A."/>
            <person name="Tarkka M."/>
            <person name="Buscot F."/>
            <person name="Kohler A."/>
            <person name="Nagy L.G."/>
            <person name="Floudas D."/>
            <person name="Copeland A."/>
            <person name="Barry K.W."/>
            <person name="Cichocki N."/>
            <person name="Veneault-Fourrey C."/>
            <person name="LaButti K."/>
            <person name="Lindquist E.A."/>
            <person name="Lipzen A."/>
            <person name="Lundell T."/>
            <person name="Morin E."/>
            <person name="Murat C."/>
            <person name="Sun H."/>
            <person name="Tunlid A."/>
            <person name="Henrissat B."/>
            <person name="Grigoriev I.V."/>
            <person name="Hibbett D.S."/>
            <person name="Martin F."/>
            <person name="Nordberg H.P."/>
            <person name="Cantor M.N."/>
            <person name="Hua S.X."/>
        </authorList>
    </citation>
    <scope>NUCLEOTIDE SEQUENCE [LARGE SCALE GENOMIC DNA]</scope>
    <source>
        <strain evidence="3 4">F 1598</strain>
    </source>
</reference>
<dbReference type="InterPro" id="IPR008942">
    <property type="entry name" value="ENTH_VHS"/>
</dbReference>
<evidence type="ECO:0000259" key="2">
    <source>
        <dbReference type="PROSITE" id="PS51391"/>
    </source>
</evidence>
<name>A0A0C3GFB2_PILCF</name>
<gene>
    <name evidence="3" type="ORF">PILCRDRAFT_812110</name>
</gene>
<dbReference type="HOGENOM" id="CLU_018327_1_0_1"/>
<accession>A0A0C3GFB2</accession>
<protein>
    <recommendedName>
        <fullName evidence="2">CID domain-containing protein</fullName>
    </recommendedName>
</protein>
<dbReference type="OrthoDB" id="79367at2759"/>
<evidence type="ECO:0000256" key="1">
    <source>
        <dbReference type="SAM" id="MobiDB-lite"/>
    </source>
</evidence>
<dbReference type="Pfam" id="PF04818">
    <property type="entry name" value="CID"/>
    <property type="match status" value="1"/>
</dbReference>
<feature type="compositionally biased region" description="Pro residues" evidence="1">
    <location>
        <begin position="155"/>
        <end position="164"/>
    </location>
</feature>
<feature type="region of interest" description="Disordered" evidence="1">
    <location>
        <begin position="245"/>
        <end position="380"/>
    </location>
</feature>
<evidence type="ECO:0000313" key="3">
    <source>
        <dbReference type="EMBL" id="KIM90374.1"/>
    </source>
</evidence>
<dbReference type="AlphaFoldDB" id="A0A0C3GFB2"/>
<proteinExistence type="predicted"/>
<feature type="compositionally biased region" description="Gly residues" evidence="1">
    <location>
        <begin position="545"/>
        <end position="565"/>
    </location>
</feature>
<dbReference type="STRING" id="765440.A0A0C3GFB2"/>
<dbReference type="InterPro" id="IPR006569">
    <property type="entry name" value="CID_dom"/>
</dbReference>
<feature type="domain" description="CID" evidence="2">
    <location>
        <begin position="1"/>
        <end position="127"/>
    </location>
</feature>
<keyword evidence="4" id="KW-1185">Reference proteome</keyword>
<sequence>MTSLTELALKSMDNDTQLVSILYRTHKSLPTSAKVSSLYAFDSLARAARSKVTKHNLTGDINSEKGNCATFLLKIEGVLDGLFQDMITSGSPESKEKTKKILDIWTKSNTFPSAVLTRLRDLVKETEKESDKVVTTAIVDPRTVKHSPPATITTPTPPPVPPASATPSTSAAANPVESTLLALLNQAANAGALSSQTSPNTGGSHIQPQLDHTQFALLQQLAQTGKLNGQPIALPVQLLAPSATPGPLGGFGDQSHPHPLYRDDRYNSGHGDPRYGRYDNRGRGRGRGDYYEDRPGYRGSYRGGGGFRGRGRGSYDDREPFRDRGGYRSPPPRSRHSRSRSPAGGYGGGVRRDVKPYSPPQRPTMAPLLTPMPDRQASSHSADLPVASTAIGGQKDEFGRDVRPLSPEEAVTKEHTQPLSVPASIERNMPAPAIAGNQISSVPQQIPSVPATNTSTQIHSAPAAETSQPGLDKFDMSTFDFTASSSWEALGKMWQVTYGYLPSQEELMQFVMSGGVIASAAAAGMIPGQYQNGMMGVEQLWAQSGGGQWSGPGGGYPNGGGGPAYGNGNTRSSQQQRGAYNKGTAYQQNSDAIVLGGGDVNGESDEMQVESPPPMAQASPPLGEGGSGGRM</sequence>
<organism evidence="3 4">
    <name type="scientific">Piloderma croceum (strain F 1598)</name>
    <dbReference type="NCBI Taxonomy" id="765440"/>
    <lineage>
        <taxon>Eukaryota</taxon>
        <taxon>Fungi</taxon>
        <taxon>Dikarya</taxon>
        <taxon>Basidiomycota</taxon>
        <taxon>Agaricomycotina</taxon>
        <taxon>Agaricomycetes</taxon>
        <taxon>Agaricomycetidae</taxon>
        <taxon>Atheliales</taxon>
        <taxon>Atheliaceae</taxon>
        <taxon>Piloderma</taxon>
    </lineage>
</organism>
<reference evidence="4" key="2">
    <citation type="submission" date="2015-01" db="EMBL/GenBank/DDBJ databases">
        <title>Evolutionary Origins and Diversification of the Mycorrhizal Mutualists.</title>
        <authorList>
            <consortium name="DOE Joint Genome Institute"/>
            <consortium name="Mycorrhizal Genomics Consortium"/>
            <person name="Kohler A."/>
            <person name="Kuo A."/>
            <person name="Nagy L.G."/>
            <person name="Floudas D."/>
            <person name="Copeland A."/>
            <person name="Barry K.W."/>
            <person name="Cichocki N."/>
            <person name="Veneault-Fourrey C."/>
            <person name="LaButti K."/>
            <person name="Lindquist E.A."/>
            <person name="Lipzen A."/>
            <person name="Lundell T."/>
            <person name="Morin E."/>
            <person name="Murat C."/>
            <person name="Riley R."/>
            <person name="Ohm R."/>
            <person name="Sun H."/>
            <person name="Tunlid A."/>
            <person name="Henrissat B."/>
            <person name="Grigoriev I.V."/>
            <person name="Hibbett D.S."/>
            <person name="Martin F."/>
        </authorList>
    </citation>
    <scope>NUCLEOTIDE SEQUENCE [LARGE SCALE GENOMIC DNA]</scope>
    <source>
        <strain evidence="4">F 1598</strain>
    </source>
</reference>
<evidence type="ECO:0000313" key="4">
    <source>
        <dbReference type="Proteomes" id="UP000054166"/>
    </source>
</evidence>
<feature type="compositionally biased region" description="Basic and acidic residues" evidence="1">
    <location>
        <begin position="313"/>
        <end position="326"/>
    </location>
</feature>
<dbReference type="EMBL" id="KN832973">
    <property type="protein sequence ID" value="KIM90374.1"/>
    <property type="molecule type" value="Genomic_DNA"/>
</dbReference>
<feature type="compositionally biased region" description="Polar residues" evidence="1">
    <location>
        <begin position="569"/>
        <end position="591"/>
    </location>
</feature>
<feature type="region of interest" description="Disordered" evidence="1">
    <location>
        <begin position="140"/>
        <end position="173"/>
    </location>
</feature>
<dbReference type="InParanoid" id="A0A0C3GFB2"/>
<feature type="region of interest" description="Disordered" evidence="1">
    <location>
        <begin position="545"/>
        <end position="631"/>
    </location>
</feature>
<dbReference type="PROSITE" id="PS51391">
    <property type="entry name" value="CID"/>
    <property type="match status" value="1"/>
</dbReference>
<dbReference type="SUPFAM" id="SSF48464">
    <property type="entry name" value="ENTH/VHS domain"/>
    <property type="match status" value="1"/>
</dbReference>
<dbReference type="Gene3D" id="1.25.40.90">
    <property type="match status" value="1"/>
</dbReference>
<dbReference type="SMART" id="SM00582">
    <property type="entry name" value="RPR"/>
    <property type="match status" value="1"/>
</dbReference>
<dbReference type="Proteomes" id="UP000054166">
    <property type="component" value="Unassembled WGS sequence"/>
</dbReference>
<feature type="compositionally biased region" description="Basic and acidic residues" evidence="1">
    <location>
        <begin position="260"/>
        <end position="296"/>
    </location>
</feature>